<evidence type="ECO:0000313" key="2">
    <source>
        <dbReference type="EMBL" id="HIT59143.1"/>
    </source>
</evidence>
<organism evidence="2 3">
    <name type="scientific">Candidatus Faeciplasma pullistercoris</name>
    <dbReference type="NCBI Taxonomy" id="2840800"/>
    <lineage>
        <taxon>Bacteria</taxon>
        <taxon>Bacillati</taxon>
        <taxon>Bacillota</taxon>
        <taxon>Clostridia</taxon>
        <taxon>Eubacteriales</taxon>
        <taxon>Oscillospiraceae</taxon>
        <taxon>Oscillospiraceae incertae sedis</taxon>
        <taxon>Candidatus Faeciplasma</taxon>
    </lineage>
</organism>
<dbReference type="GO" id="GO:0061504">
    <property type="term" value="P:cyclic threonylcarbamoyladenosine biosynthetic process"/>
    <property type="evidence" value="ECO:0007669"/>
    <property type="project" value="TreeGrafter"/>
</dbReference>
<dbReference type="Gene3D" id="3.40.50.720">
    <property type="entry name" value="NAD(P)-binding Rossmann-like Domain"/>
    <property type="match status" value="1"/>
</dbReference>
<dbReference type="InterPro" id="IPR000594">
    <property type="entry name" value="ThiF_NAD_FAD-bd"/>
</dbReference>
<dbReference type="GO" id="GO:0061503">
    <property type="term" value="F:tRNA threonylcarbamoyladenosine dehydratase"/>
    <property type="evidence" value="ECO:0007669"/>
    <property type="project" value="TreeGrafter"/>
</dbReference>
<dbReference type="CDD" id="cd00755">
    <property type="entry name" value="YgdL_like"/>
    <property type="match status" value="1"/>
</dbReference>
<protein>
    <submittedName>
        <fullName evidence="2">tRNA threonylcarbamoyladenosine dehydratase</fullName>
    </submittedName>
</protein>
<dbReference type="GO" id="GO:0008641">
    <property type="term" value="F:ubiquitin-like modifier activating enzyme activity"/>
    <property type="evidence" value="ECO:0007669"/>
    <property type="project" value="InterPro"/>
</dbReference>
<proteinExistence type="predicted"/>
<reference evidence="2" key="1">
    <citation type="submission" date="2020-10" db="EMBL/GenBank/DDBJ databases">
        <authorList>
            <person name="Gilroy R."/>
        </authorList>
    </citation>
    <scope>NUCLEOTIDE SEQUENCE</scope>
    <source>
        <strain evidence="2">CHK33-4379</strain>
    </source>
</reference>
<sequence length="235" mass="25234">MGIFSRAEQIFGQDGMKSLGEASVAVFGIGGVGGYVAEMLARSGVGHITLFDSDTVSETNRNRQIIALESTTGMLKTEAMAKRILDINPLAQVECVNVFYTPDNADKYPLGGYTYIADCIDTMSSKIELISRAKAAGVPIVSAMGAGNKLDPTRLEATDIYKTSVCPLARTLRRELRLRGIKELRVVYSREEPLRLTADNSNGRHAPASAVFVPAAMGIMIAKLIVCDISGLETA</sequence>
<dbReference type="InterPro" id="IPR045886">
    <property type="entry name" value="ThiF/MoeB/HesA"/>
</dbReference>
<dbReference type="Pfam" id="PF00899">
    <property type="entry name" value="ThiF"/>
    <property type="match status" value="1"/>
</dbReference>
<dbReference type="PANTHER" id="PTHR43267">
    <property type="entry name" value="TRNA THREONYLCARBAMOYLADENOSINE DEHYDRATASE"/>
    <property type="match status" value="1"/>
</dbReference>
<dbReference type="SUPFAM" id="SSF69572">
    <property type="entry name" value="Activating enzymes of the ubiquitin-like proteins"/>
    <property type="match status" value="1"/>
</dbReference>
<gene>
    <name evidence="2" type="ORF">IAC39_05495</name>
</gene>
<evidence type="ECO:0000259" key="1">
    <source>
        <dbReference type="Pfam" id="PF00899"/>
    </source>
</evidence>
<dbReference type="InterPro" id="IPR029752">
    <property type="entry name" value="D-isomer_DH_CS1"/>
</dbReference>
<dbReference type="EMBL" id="DVLL01000020">
    <property type="protein sequence ID" value="HIT59143.1"/>
    <property type="molecule type" value="Genomic_DNA"/>
</dbReference>
<name>A0A9D1GTI3_9FIRM</name>
<dbReference type="PROSITE" id="PS00065">
    <property type="entry name" value="D_2_HYDROXYACID_DH_1"/>
    <property type="match status" value="1"/>
</dbReference>
<accession>A0A9D1GTI3</accession>
<dbReference type="PANTHER" id="PTHR43267:SF1">
    <property type="entry name" value="TRNA THREONYLCARBAMOYLADENOSINE DEHYDRATASE"/>
    <property type="match status" value="1"/>
</dbReference>
<reference evidence="2" key="2">
    <citation type="journal article" date="2021" name="PeerJ">
        <title>Extensive microbial diversity within the chicken gut microbiome revealed by metagenomics and culture.</title>
        <authorList>
            <person name="Gilroy R."/>
            <person name="Ravi A."/>
            <person name="Getino M."/>
            <person name="Pursley I."/>
            <person name="Horton D.L."/>
            <person name="Alikhan N.F."/>
            <person name="Baker D."/>
            <person name="Gharbi K."/>
            <person name="Hall N."/>
            <person name="Watson M."/>
            <person name="Adriaenssens E.M."/>
            <person name="Foster-Nyarko E."/>
            <person name="Jarju S."/>
            <person name="Secka A."/>
            <person name="Antonio M."/>
            <person name="Oren A."/>
            <person name="Chaudhuri R.R."/>
            <person name="La Ragione R."/>
            <person name="Hildebrand F."/>
            <person name="Pallen M.J."/>
        </authorList>
    </citation>
    <scope>NUCLEOTIDE SEQUENCE</scope>
    <source>
        <strain evidence="2">CHK33-4379</strain>
    </source>
</reference>
<dbReference type="InterPro" id="IPR035985">
    <property type="entry name" value="Ubiquitin-activating_enz"/>
</dbReference>
<evidence type="ECO:0000313" key="3">
    <source>
        <dbReference type="Proteomes" id="UP000824136"/>
    </source>
</evidence>
<dbReference type="AlphaFoldDB" id="A0A9D1GTI3"/>
<comment type="caution">
    <text evidence="2">The sequence shown here is derived from an EMBL/GenBank/DDBJ whole genome shotgun (WGS) entry which is preliminary data.</text>
</comment>
<feature type="domain" description="THIF-type NAD/FAD binding fold" evidence="1">
    <location>
        <begin position="9"/>
        <end position="222"/>
    </location>
</feature>
<dbReference type="Proteomes" id="UP000824136">
    <property type="component" value="Unassembled WGS sequence"/>
</dbReference>